<name>A0A6J7LBY1_9ZZZZ</name>
<sequence>MTATPPPGMYIDPENPRQQRFWNGTAWTDHVAPLEGMPADGAPMYAPPPRNATPPPMPPGLTPPPTMPPPDAAAAQPLLPPPYPAQYGAMPSAGAAIPTHLRPLSQAAVWSIVLSLLCPLAGLVFAFVGLAATAPSGNRRGRGAAVAGLALCTLSAIGGFIIGSQLAGSAG</sequence>
<protein>
    <submittedName>
        <fullName evidence="4">Unannotated protein</fullName>
    </submittedName>
</protein>
<dbReference type="Pfam" id="PF10708">
    <property type="entry name" value="DUF2510"/>
    <property type="match status" value="1"/>
</dbReference>
<reference evidence="4" key="1">
    <citation type="submission" date="2020-05" db="EMBL/GenBank/DDBJ databases">
        <authorList>
            <person name="Chiriac C."/>
            <person name="Salcher M."/>
            <person name="Ghai R."/>
            <person name="Kavagutti S V."/>
        </authorList>
    </citation>
    <scope>NUCLEOTIDE SEQUENCE</scope>
</reference>
<gene>
    <name evidence="4" type="ORF">UFOPK3773_02138</name>
</gene>
<keyword evidence="2" id="KW-0812">Transmembrane</keyword>
<dbReference type="AlphaFoldDB" id="A0A6J7LBY1"/>
<feature type="region of interest" description="Disordered" evidence="1">
    <location>
        <begin position="32"/>
        <end position="78"/>
    </location>
</feature>
<accession>A0A6J7LBY1</accession>
<keyword evidence="2" id="KW-0472">Membrane</keyword>
<feature type="compositionally biased region" description="Pro residues" evidence="1">
    <location>
        <begin position="45"/>
        <end position="71"/>
    </location>
</feature>
<feature type="transmembrane region" description="Helical" evidence="2">
    <location>
        <begin position="144"/>
        <end position="167"/>
    </location>
</feature>
<organism evidence="4">
    <name type="scientific">freshwater metagenome</name>
    <dbReference type="NCBI Taxonomy" id="449393"/>
    <lineage>
        <taxon>unclassified sequences</taxon>
        <taxon>metagenomes</taxon>
        <taxon>ecological metagenomes</taxon>
    </lineage>
</organism>
<feature type="domain" description="DUF2510" evidence="3">
    <location>
        <begin position="7"/>
        <end position="37"/>
    </location>
</feature>
<keyword evidence="2" id="KW-1133">Transmembrane helix</keyword>
<evidence type="ECO:0000313" key="4">
    <source>
        <dbReference type="EMBL" id="CAB4963264.1"/>
    </source>
</evidence>
<proteinExistence type="predicted"/>
<dbReference type="EMBL" id="CAFBNF010000335">
    <property type="protein sequence ID" value="CAB4963264.1"/>
    <property type="molecule type" value="Genomic_DNA"/>
</dbReference>
<dbReference type="InterPro" id="IPR018929">
    <property type="entry name" value="DUF2510"/>
</dbReference>
<evidence type="ECO:0000256" key="2">
    <source>
        <dbReference type="SAM" id="Phobius"/>
    </source>
</evidence>
<evidence type="ECO:0000256" key="1">
    <source>
        <dbReference type="SAM" id="MobiDB-lite"/>
    </source>
</evidence>
<evidence type="ECO:0000259" key="3">
    <source>
        <dbReference type="Pfam" id="PF10708"/>
    </source>
</evidence>
<feature type="transmembrane region" description="Helical" evidence="2">
    <location>
        <begin position="108"/>
        <end position="132"/>
    </location>
</feature>